<evidence type="ECO:0000256" key="3">
    <source>
        <dbReference type="PROSITE-ProRule" id="PRU00339"/>
    </source>
</evidence>
<keyword evidence="1" id="KW-0677">Repeat</keyword>
<feature type="signal peptide" evidence="4">
    <location>
        <begin position="1"/>
        <end position="21"/>
    </location>
</feature>
<keyword evidence="2 3" id="KW-0802">TPR repeat</keyword>
<dbReference type="InterPro" id="IPR019734">
    <property type="entry name" value="TPR_rpt"/>
</dbReference>
<dbReference type="SUPFAM" id="SSF56235">
    <property type="entry name" value="N-terminal nucleophile aminohydrolases (Ntn hydrolases)"/>
    <property type="match status" value="1"/>
</dbReference>
<evidence type="ECO:0000313" key="6">
    <source>
        <dbReference type="Proteomes" id="UP001206312"/>
    </source>
</evidence>
<evidence type="ECO:0000313" key="5">
    <source>
        <dbReference type="EMBL" id="MCO5725769.1"/>
    </source>
</evidence>
<comment type="caution">
    <text evidence="5">The sequence shown here is derived from an EMBL/GenBank/DDBJ whole genome shotgun (WGS) entry which is preliminary data.</text>
</comment>
<gene>
    <name evidence="5" type="ORF">NG653_12950</name>
</gene>
<dbReference type="SMART" id="SM00028">
    <property type="entry name" value="TPR"/>
    <property type="match status" value="1"/>
</dbReference>
<dbReference type="EMBL" id="JAMXIB010000012">
    <property type="protein sequence ID" value="MCO5725769.1"/>
    <property type="molecule type" value="Genomic_DNA"/>
</dbReference>
<feature type="repeat" description="TPR" evidence="3">
    <location>
        <begin position="340"/>
        <end position="373"/>
    </location>
</feature>
<dbReference type="SUPFAM" id="SSF48452">
    <property type="entry name" value="TPR-like"/>
    <property type="match status" value="1"/>
</dbReference>
<organism evidence="5 6">
    <name type="scientific">Robiginitalea marina</name>
    <dbReference type="NCBI Taxonomy" id="2954105"/>
    <lineage>
        <taxon>Bacteria</taxon>
        <taxon>Pseudomonadati</taxon>
        <taxon>Bacteroidota</taxon>
        <taxon>Flavobacteriia</taxon>
        <taxon>Flavobacteriales</taxon>
        <taxon>Flavobacteriaceae</taxon>
        <taxon>Robiginitalea</taxon>
    </lineage>
</organism>
<keyword evidence="6" id="KW-1185">Reference proteome</keyword>
<dbReference type="Proteomes" id="UP001206312">
    <property type="component" value="Unassembled WGS sequence"/>
</dbReference>
<evidence type="ECO:0000256" key="4">
    <source>
        <dbReference type="SAM" id="SignalP"/>
    </source>
</evidence>
<dbReference type="InterPro" id="IPR029055">
    <property type="entry name" value="Ntn_hydrolases_N"/>
</dbReference>
<evidence type="ECO:0000256" key="2">
    <source>
        <dbReference type="ARBA" id="ARBA00022803"/>
    </source>
</evidence>
<accession>A0ABT1B0S5</accession>
<dbReference type="Gene3D" id="1.25.40.10">
    <property type="entry name" value="Tetratricopeptide repeat domain"/>
    <property type="match status" value="1"/>
</dbReference>
<sequence>MKHLISICLAIALFFPKTGMACSMYKITKNGRTIVGNNEDYFSPNSQFWFEPGTKDTFGVMYMGLLNNFAQGAINESGLVFDGFWEPYLEVKNTKGKLEIPIGDALKNVMQTMTDVEDVKLYLQTINLNSLANGQLVFVDKSGTYLIVEGDEMFIGDETEKTFSNFYYSQIDSLVDVKLDYFQKGRNFINATETKLTFEYCSSAMENFAQSRLAPTQYSTIYDLKNLTIRVHLFNDFSEFIELDLKKELRKGSHRTMIADLFPKNSIGYLHYKKYNDPENPVLFLKEYLGDSEITEQEFLNNGFDNVIGALGFEWLNDIKNPKGAIKVFEYGVEIMPNNSKLYDNLGEAYFINKEWENALKCYGKSLFLNPENKNAITMILKINQLREEG</sequence>
<dbReference type="PROSITE" id="PS50005">
    <property type="entry name" value="TPR"/>
    <property type="match status" value="1"/>
</dbReference>
<keyword evidence="4" id="KW-0732">Signal</keyword>
<proteinExistence type="predicted"/>
<evidence type="ECO:0000256" key="1">
    <source>
        <dbReference type="ARBA" id="ARBA00022737"/>
    </source>
</evidence>
<protein>
    <submittedName>
        <fullName evidence="5">Tetratricopeptide repeat protein</fullName>
    </submittedName>
</protein>
<feature type="chain" id="PRO_5045484273" evidence="4">
    <location>
        <begin position="22"/>
        <end position="390"/>
    </location>
</feature>
<dbReference type="RefSeq" id="WP_252742140.1">
    <property type="nucleotide sequence ID" value="NZ_JAMXIB010000012.1"/>
</dbReference>
<dbReference type="InterPro" id="IPR011990">
    <property type="entry name" value="TPR-like_helical_dom_sf"/>
</dbReference>
<dbReference type="Gene3D" id="3.60.60.10">
    <property type="entry name" value="Penicillin V Acylase, Chain A"/>
    <property type="match status" value="1"/>
</dbReference>
<dbReference type="Pfam" id="PF07719">
    <property type="entry name" value="TPR_2"/>
    <property type="match status" value="1"/>
</dbReference>
<reference evidence="5 6" key="1">
    <citation type="submission" date="2022-06" db="EMBL/GenBank/DDBJ databases">
        <authorList>
            <person name="Xuan X."/>
        </authorList>
    </citation>
    <scope>NUCLEOTIDE SEQUENCE [LARGE SCALE GENOMIC DNA]</scope>
    <source>
        <strain evidence="5 6">2V75</strain>
    </source>
</reference>
<name>A0ABT1B0S5_9FLAO</name>
<dbReference type="InterPro" id="IPR013105">
    <property type="entry name" value="TPR_2"/>
</dbReference>